<organism evidence="2 3">
    <name type="scientific">Cyprinodon variegatus</name>
    <name type="common">Sheepshead minnow</name>
    <dbReference type="NCBI Taxonomy" id="28743"/>
    <lineage>
        <taxon>Eukaryota</taxon>
        <taxon>Metazoa</taxon>
        <taxon>Chordata</taxon>
        <taxon>Craniata</taxon>
        <taxon>Vertebrata</taxon>
        <taxon>Euteleostomi</taxon>
        <taxon>Actinopterygii</taxon>
        <taxon>Neopterygii</taxon>
        <taxon>Teleostei</taxon>
        <taxon>Neoteleostei</taxon>
        <taxon>Acanthomorphata</taxon>
        <taxon>Ovalentaria</taxon>
        <taxon>Atherinomorphae</taxon>
        <taxon>Cyprinodontiformes</taxon>
        <taxon>Cyprinodontidae</taxon>
        <taxon>Cyprinodon</taxon>
    </lineage>
</organism>
<dbReference type="AlphaFoldDB" id="A0A3Q2FLB7"/>
<evidence type="ECO:0000313" key="2">
    <source>
        <dbReference type="Ensembl" id="ENSCVAP00000005600.1"/>
    </source>
</evidence>
<protein>
    <recommendedName>
        <fullName evidence="1">BUB1 N-terminal domain-containing protein</fullName>
    </recommendedName>
</protein>
<keyword evidence="3" id="KW-1185">Reference proteome</keyword>
<sequence length="100" mass="10994">MCNHVFSKGVGSRTAELYVAWAQQLEKKGMNQEAGGVYQKALENQAQPADLLLNEYSMNPLTLPWFPAGTYCLSITTSCTQNHRHVSLMGLGEVSPAHLL</sequence>
<evidence type="ECO:0000313" key="3">
    <source>
        <dbReference type="Proteomes" id="UP000265020"/>
    </source>
</evidence>
<dbReference type="InterPro" id="IPR013212">
    <property type="entry name" value="Mad3/Bub1_I"/>
</dbReference>
<reference evidence="2" key="1">
    <citation type="submission" date="2025-08" db="UniProtKB">
        <authorList>
            <consortium name="Ensembl"/>
        </authorList>
    </citation>
    <scope>IDENTIFICATION</scope>
</reference>
<accession>A0A3Q2FLB7</accession>
<evidence type="ECO:0000259" key="1">
    <source>
        <dbReference type="PROSITE" id="PS51489"/>
    </source>
</evidence>
<dbReference type="STRING" id="28743.ENSCVAP00000005600"/>
<dbReference type="Ensembl" id="ENSCVAT00000006411.1">
    <property type="protein sequence ID" value="ENSCVAP00000005600.1"/>
    <property type="gene ID" value="ENSCVAG00000007011.1"/>
</dbReference>
<dbReference type="Proteomes" id="UP000265020">
    <property type="component" value="Unassembled WGS sequence"/>
</dbReference>
<reference evidence="2" key="2">
    <citation type="submission" date="2025-09" db="UniProtKB">
        <authorList>
            <consortium name="Ensembl"/>
        </authorList>
    </citation>
    <scope>IDENTIFICATION</scope>
</reference>
<dbReference type="Gene3D" id="1.25.40.430">
    <property type="match status" value="1"/>
</dbReference>
<dbReference type="PROSITE" id="PS51489">
    <property type="entry name" value="BUB1_N"/>
    <property type="match status" value="1"/>
</dbReference>
<dbReference type="GeneTree" id="ENSGT00940000177253"/>
<proteinExistence type="predicted"/>
<feature type="domain" description="BUB1 N-terminal" evidence="1">
    <location>
        <begin position="1"/>
        <end position="88"/>
    </location>
</feature>
<name>A0A3Q2FLB7_CYPVA</name>